<evidence type="ECO:0000256" key="1">
    <source>
        <dbReference type="SAM" id="MobiDB-lite"/>
    </source>
</evidence>
<feature type="non-terminal residue" evidence="2">
    <location>
        <position position="1"/>
    </location>
</feature>
<dbReference type="Proteomes" id="UP001558613">
    <property type="component" value="Unassembled WGS sequence"/>
</dbReference>
<accession>A0ABR3NZL1</accession>
<proteinExistence type="predicted"/>
<reference evidence="2 3" key="1">
    <citation type="submission" date="2023-09" db="EMBL/GenBank/DDBJ databases">
        <authorList>
            <person name="Wang M."/>
        </authorList>
    </citation>
    <scope>NUCLEOTIDE SEQUENCE [LARGE SCALE GENOMIC DNA]</scope>
    <source>
        <strain evidence="2">GT-2023</strain>
        <tissue evidence="2">Liver</tissue>
    </source>
</reference>
<feature type="region of interest" description="Disordered" evidence="1">
    <location>
        <begin position="1"/>
        <end position="68"/>
    </location>
</feature>
<evidence type="ECO:0008006" key="4">
    <source>
        <dbReference type="Google" id="ProtNLM"/>
    </source>
</evidence>
<protein>
    <recommendedName>
        <fullName evidence="4">Arginine vasotocin receptor</fullName>
    </recommendedName>
</protein>
<comment type="caution">
    <text evidence="2">The sequence shown here is derived from an EMBL/GenBank/DDBJ whole genome shotgun (WGS) entry which is preliminary data.</text>
</comment>
<gene>
    <name evidence="2" type="ORF">QQF64_001157</name>
</gene>
<name>A0ABR3NZL1_9TELE</name>
<evidence type="ECO:0000313" key="2">
    <source>
        <dbReference type="EMBL" id="KAL1282354.1"/>
    </source>
</evidence>
<sequence>PVHQCRNPSLQRRDTTDLGCSSRRHKPGPGRGPPPLSRLRSLRSPPRTASLSSARQNAMLCSSEIPSS</sequence>
<feature type="compositionally biased region" description="Low complexity" evidence="1">
    <location>
        <begin position="37"/>
        <end position="55"/>
    </location>
</feature>
<feature type="compositionally biased region" description="Polar residues" evidence="1">
    <location>
        <begin position="1"/>
        <end position="10"/>
    </location>
</feature>
<keyword evidence="3" id="KW-1185">Reference proteome</keyword>
<feature type="non-terminal residue" evidence="2">
    <location>
        <position position="68"/>
    </location>
</feature>
<organism evidence="2 3">
    <name type="scientific">Cirrhinus molitorella</name>
    <name type="common">mud carp</name>
    <dbReference type="NCBI Taxonomy" id="172907"/>
    <lineage>
        <taxon>Eukaryota</taxon>
        <taxon>Metazoa</taxon>
        <taxon>Chordata</taxon>
        <taxon>Craniata</taxon>
        <taxon>Vertebrata</taxon>
        <taxon>Euteleostomi</taxon>
        <taxon>Actinopterygii</taxon>
        <taxon>Neopterygii</taxon>
        <taxon>Teleostei</taxon>
        <taxon>Ostariophysi</taxon>
        <taxon>Cypriniformes</taxon>
        <taxon>Cyprinidae</taxon>
        <taxon>Labeoninae</taxon>
        <taxon>Labeonini</taxon>
        <taxon>Cirrhinus</taxon>
    </lineage>
</organism>
<evidence type="ECO:0000313" key="3">
    <source>
        <dbReference type="Proteomes" id="UP001558613"/>
    </source>
</evidence>
<dbReference type="EMBL" id="JAYMGO010000001">
    <property type="protein sequence ID" value="KAL1282354.1"/>
    <property type="molecule type" value="Genomic_DNA"/>
</dbReference>